<organism evidence="2 3">
    <name type="scientific">Mugilogobius chulae</name>
    <name type="common">yellowstripe goby</name>
    <dbReference type="NCBI Taxonomy" id="88201"/>
    <lineage>
        <taxon>Eukaryota</taxon>
        <taxon>Metazoa</taxon>
        <taxon>Chordata</taxon>
        <taxon>Craniata</taxon>
        <taxon>Vertebrata</taxon>
        <taxon>Euteleostomi</taxon>
        <taxon>Actinopterygii</taxon>
        <taxon>Neopterygii</taxon>
        <taxon>Teleostei</taxon>
        <taxon>Neoteleostei</taxon>
        <taxon>Acanthomorphata</taxon>
        <taxon>Gobiaria</taxon>
        <taxon>Gobiiformes</taxon>
        <taxon>Gobioidei</taxon>
        <taxon>Gobiidae</taxon>
        <taxon>Gobionellinae</taxon>
        <taxon>Mugilogobius</taxon>
    </lineage>
</organism>
<feature type="region of interest" description="Disordered" evidence="1">
    <location>
        <begin position="252"/>
        <end position="279"/>
    </location>
</feature>
<reference evidence="3" key="1">
    <citation type="submission" date="2024-04" db="EMBL/GenBank/DDBJ databases">
        <title>Salinicola lusitanus LLJ914,a marine bacterium isolated from the Okinawa Trough.</title>
        <authorList>
            <person name="Li J."/>
        </authorList>
    </citation>
    <scope>NUCLEOTIDE SEQUENCE [LARGE SCALE GENOMIC DNA]</scope>
</reference>
<name>A0AAW0NHW8_9GOBI</name>
<evidence type="ECO:0000313" key="3">
    <source>
        <dbReference type="Proteomes" id="UP001460270"/>
    </source>
</evidence>
<dbReference type="PANTHER" id="PTHR46704">
    <property type="entry name" value="CXC DOMAIN-CONTAINING PROTEIN-RELATED"/>
    <property type="match status" value="1"/>
</dbReference>
<feature type="compositionally biased region" description="Acidic residues" evidence="1">
    <location>
        <begin position="256"/>
        <end position="279"/>
    </location>
</feature>
<gene>
    <name evidence="2" type="ORF">WMY93_018109</name>
</gene>
<comment type="caution">
    <text evidence="2">The sequence shown here is derived from an EMBL/GenBank/DDBJ whole genome shotgun (WGS) entry which is preliminary data.</text>
</comment>
<evidence type="ECO:0000256" key="1">
    <source>
        <dbReference type="SAM" id="MobiDB-lite"/>
    </source>
</evidence>
<evidence type="ECO:0000313" key="2">
    <source>
        <dbReference type="EMBL" id="KAK7901340.1"/>
    </source>
</evidence>
<proteinExistence type="predicted"/>
<dbReference type="PANTHER" id="PTHR46704:SF9">
    <property type="entry name" value="BHLH DOMAIN-CONTAINING PROTEIN"/>
    <property type="match status" value="1"/>
</dbReference>
<dbReference type="Proteomes" id="UP001460270">
    <property type="component" value="Unassembled WGS sequence"/>
</dbReference>
<sequence length="289" mass="32697">MSVYMVNDEHQVTRAEIGEYQCSGHLEADTMIVHNAVSAATESSASTVLVRCDDSDVFLLLVKHAFRIKAQIIMDLGHSSKNNRRCINITDLANKVGPEVCAALPAFHAFTGCDYLAAFNRKGKCRLFDAMIRDKTVLKVFKDLGKKQTVPSRIQQALMAFTCQIYGQNKERDPDKARYNAVKGKMPKCNITPCKKVLIEKIKRTNLVAHIYRSAHLADIEVWDPEKHGWIMAQGRLQLLWFTGDQGPANLYYESNESDSEDEEVDESPEVTDDENVDLEIEEEGLYEY</sequence>
<dbReference type="AlphaFoldDB" id="A0AAW0NHW8"/>
<keyword evidence="3" id="KW-1185">Reference proteome</keyword>
<accession>A0AAW0NHW8</accession>
<dbReference type="EMBL" id="JBBPFD010000013">
    <property type="protein sequence ID" value="KAK7901340.1"/>
    <property type="molecule type" value="Genomic_DNA"/>
</dbReference>
<protein>
    <submittedName>
        <fullName evidence="2">Uncharacterized protein</fullName>
    </submittedName>
</protein>